<comment type="caution">
    <text evidence="1">The sequence shown here is derived from an EMBL/GenBank/DDBJ whole genome shotgun (WGS) entry which is preliminary data.</text>
</comment>
<dbReference type="Proteomes" id="UP000805193">
    <property type="component" value="Unassembled WGS sequence"/>
</dbReference>
<sequence>MSDIDALVEENQKLKDECKHLQKEVCDLRTVVDVYHDEDGVKLFIGLSNCALLVALLQYILGHYQPKHSRILPHAQQLLMALMKLRMALLNKDLPRRFRISCSSVSQISNSWIDILSTELQPCIFWQHMDEIRRRLPRLCKVPLFKGDSTAIYLYPSPHRWRRIFPEQTSCTFAAAHAGRALEVGSGHGLFAADLELDLLRSASAAAGSGQQAA</sequence>
<organism evidence="1 2">
    <name type="scientific">Ixodes persulcatus</name>
    <name type="common">Taiga tick</name>
    <dbReference type="NCBI Taxonomy" id="34615"/>
    <lineage>
        <taxon>Eukaryota</taxon>
        <taxon>Metazoa</taxon>
        <taxon>Ecdysozoa</taxon>
        <taxon>Arthropoda</taxon>
        <taxon>Chelicerata</taxon>
        <taxon>Arachnida</taxon>
        <taxon>Acari</taxon>
        <taxon>Parasitiformes</taxon>
        <taxon>Ixodida</taxon>
        <taxon>Ixodoidea</taxon>
        <taxon>Ixodidae</taxon>
        <taxon>Ixodinae</taxon>
        <taxon>Ixodes</taxon>
    </lineage>
</organism>
<dbReference type="EMBL" id="JABSTQ010011086">
    <property type="protein sequence ID" value="KAG0415312.1"/>
    <property type="molecule type" value="Genomic_DNA"/>
</dbReference>
<reference evidence="1 2" key="1">
    <citation type="journal article" date="2020" name="Cell">
        <title>Large-Scale Comparative Analyses of Tick Genomes Elucidate Their Genetic Diversity and Vector Capacities.</title>
        <authorList>
            <consortium name="Tick Genome and Microbiome Consortium (TIGMIC)"/>
            <person name="Jia N."/>
            <person name="Wang J."/>
            <person name="Shi W."/>
            <person name="Du L."/>
            <person name="Sun Y."/>
            <person name="Zhan W."/>
            <person name="Jiang J.F."/>
            <person name="Wang Q."/>
            <person name="Zhang B."/>
            <person name="Ji P."/>
            <person name="Bell-Sakyi L."/>
            <person name="Cui X.M."/>
            <person name="Yuan T.T."/>
            <person name="Jiang B.G."/>
            <person name="Yang W.F."/>
            <person name="Lam T.T."/>
            <person name="Chang Q.C."/>
            <person name="Ding S.J."/>
            <person name="Wang X.J."/>
            <person name="Zhu J.G."/>
            <person name="Ruan X.D."/>
            <person name="Zhao L."/>
            <person name="Wei J.T."/>
            <person name="Ye R.Z."/>
            <person name="Que T.C."/>
            <person name="Du C.H."/>
            <person name="Zhou Y.H."/>
            <person name="Cheng J.X."/>
            <person name="Dai P.F."/>
            <person name="Guo W.B."/>
            <person name="Han X.H."/>
            <person name="Huang E.J."/>
            <person name="Li L.F."/>
            <person name="Wei W."/>
            <person name="Gao Y.C."/>
            <person name="Liu J.Z."/>
            <person name="Shao H.Z."/>
            <person name="Wang X."/>
            <person name="Wang C.C."/>
            <person name="Yang T.C."/>
            <person name="Huo Q.B."/>
            <person name="Li W."/>
            <person name="Chen H.Y."/>
            <person name="Chen S.E."/>
            <person name="Zhou L.G."/>
            <person name="Ni X.B."/>
            <person name="Tian J.H."/>
            <person name="Sheng Y."/>
            <person name="Liu T."/>
            <person name="Pan Y.S."/>
            <person name="Xia L.Y."/>
            <person name="Li J."/>
            <person name="Zhao F."/>
            <person name="Cao W.C."/>
        </authorList>
    </citation>
    <scope>NUCLEOTIDE SEQUENCE [LARGE SCALE GENOMIC DNA]</scope>
    <source>
        <strain evidence="1">Iper-2018</strain>
    </source>
</reference>
<gene>
    <name evidence="1" type="ORF">HPB47_007521</name>
</gene>
<evidence type="ECO:0000313" key="1">
    <source>
        <dbReference type="EMBL" id="KAG0415312.1"/>
    </source>
</evidence>
<keyword evidence="2" id="KW-1185">Reference proteome</keyword>
<evidence type="ECO:0000313" key="2">
    <source>
        <dbReference type="Proteomes" id="UP000805193"/>
    </source>
</evidence>
<accession>A0AC60P763</accession>
<proteinExistence type="predicted"/>
<protein>
    <submittedName>
        <fullName evidence="1">Uncharacterized protein</fullName>
    </submittedName>
</protein>
<name>A0AC60P763_IXOPE</name>